<dbReference type="PANTHER" id="PTHR45835">
    <property type="entry name" value="YALI0A06105P"/>
    <property type="match status" value="1"/>
</dbReference>
<keyword evidence="3" id="KW-1185">Reference proteome</keyword>
<dbReference type="SUPFAM" id="SSF53098">
    <property type="entry name" value="Ribonuclease H-like"/>
    <property type="match status" value="1"/>
</dbReference>
<accession>A0A2P4Y4M3</accession>
<comment type="caution">
    <text evidence="2">The sequence shown here is derived from an EMBL/GenBank/DDBJ whole genome shotgun (WGS) entry which is preliminary data.</text>
</comment>
<gene>
    <name evidence="2" type="ORF">PHPALM_10475</name>
</gene>
<evidence type="ECO:0000313" key="2">
    <source>
        <dbReference type="EMBL" id="POM72760.1"/>
    </source>
</evidence>
<dbReference type="Gene3D" id="3.30.420.10">
    <property type="entry name" value="Ribonuclease H-like superfamily/Ribonuclease H"/>
    <property type="match status" value="1"/>
</dbReference>
<reference evidence="2 3" key="1">
    <citation type="journal article" date="2017" name="Genome Biol. Evol.">
        <title>Phytophthora megakarya and P. palmivora, closely related causal agents of cacao black pod rot, underwent increases in genome sizes and gene numbers by different mechanisms.</title>
        <authorList>
            <person name="Ali S.S."/>
            <person name="Shao J."/>
            <person name="Lary D.J."/>
            <person name="Kronmiller B."/>
            <person name="Shen D."/>
            <person name="Strem M.D."/>
            <person name="Amoako-Attah I."/>
            <person name="Akrofi A.Y."/>
            <person name="Begoude B.A."/>
            <person name="Ten Hoopen G.M."/>
            <person name="Coulibaly K."/>
            <person name="Kebe B.I."/>
            <person name="Melnick R.L."/>
            <person name="Guiltinan M.J."/>
            <person name="Tyler B.M."/>
            <person name="Meinhardt L.W."/>
            <person name="Bailey B.A."/>
        </authorList>
    </citation>
    <scope>NUCLEOTIDE SEQUENCE [LARGE SCALE GENOMIC DNA]</scope>
    <source>
        <strain evidence="3">sbr112.9</strain>
    </source>
</reference>
<dbReference type="PANTHER" id="PTHR45835:SF99">
    <property type="entry name" value="CHROMO DOMAIN-CONTAINING PROTEIN-RELATED"/>
    <property type="match status" value="1"/>
</dbReference>
<dbReference type="GO" id="GO:0003676">
    <property type="term" value="F:nucleic acid binding"/>
    <property type="evidence" value="ECO:0007669"/>
    <property type="project" value="InterPro"/>
</dbReference>
<dbReference type="Pfam" id="PF24626">
    <property type="entry name" value="SH3_Tf2-1"/>
    <property type="match status" value="1"/>
</dbReference>
<dbReference type="InterPro" id="IPR012337">
    <property type="entry name" value="RNaseH-like_sf"/>
</dbReference>
<proteinExistence type="predicted"/>
<dbReference type="InterPro" id="IPR056924">
    <property type="entry name" value="SH3_Tf2-1"/>
</dbReference>
<protein>
    <submittedName>
        <fullName evidence="2">Pol protein</fullName>
    </submittedName>
</protein>
<dbReference type="EMBL" id="NCKW01005497">
    <property type="protein sequence ID" value="POM72760.1"/>
    <property type="molecule type" value="Genomic_DNA"/>
</dbReference>
<dbReference type="OrthoDB" id="2273864at2759"/>
<organism evidence="2 3">
    <name type="scientific">Phytophthora palmivora</name>
    <dbReference type="NCBI Taxonomy" id="4796"/>
    <lineage>
        <taxon>Eukaryota</taxon>
        <taxon>Sar</taxon>
        <taxon>Stramenopiles</taxon>
        <taxon>Oomycota</taxon>
        <taxon>Peronosporomycetes</taxon>
        <taxon>Peronosporales</taxon>
        <taxon>Peronosporaceae</taxon>
        <taxon>Phytophthora</taxon>
    </lineage>
</organism>
<evidence type="ECO:0000313" key="3">
    <source>
        <dbReference type="Proteomes" id="UP000237271"/>
    </source>
</evidence>
<dbReference type="Proteomes" id="UP000237271">
    <property type="component" value="Unassembled WGS sequence"/>
</dbReference>
<sequence>MSVDFFIGHPTDGKGNTGILVFRSQLSKMVHFAPVRDKVTGKLAAQLFLDSRDQQNVLEDTLRSFRAEAPRSWSDQLPVVGFALNNAVHASTGLSPFFLNGLRHPNVPLTFLGGTDATTRRYGVGPDKQKGYSDKNGRGNLSKFKRVVSSGESNKSKHHFIGPFAVLARHVTAYTIVLPKSITKHPTFYVSGTTINWVLLLGRRKTKVRAHLLKSGLSLADHRSGWYRSL</sequence>
<dbReference type="InterPro" id="IPR036397">
    <property type="entry name" value="RNaseH_sf"/>
</dbReference>
<dbReference type="AlphaFoldDB" id="A0A2P4Y4M3"/>
<evidence type="ECO:0000259" key="1">
    <source>
        <dbReference type="Pfam" id="PF24626"/>
    </source>
</evidence>
<feature type="domain" description="Tf2-1-like SH3-like" evidence="1">
    <location>
        <begin position="146"/>
        <end position="191"/>
    </location>
</feature>
<name>A0A2P4Y4M3_9STRA</name>